<dbReference type="EMBL" id="CAUYUJ010014379">
    <property type="protein sequence ID" value="CAK0840420.1"/>
    <property type="molecule type" value="Genomic_DNA"/>
</dbReference>
<feature type="compositionally biased region" description="Basic and acidic residues" evidence="1">
    <location>
        <begin position="611"/>
        <end position="620"/>
    </location>
</feature>
<feature type="transmembrane region" description="Helical" evidence="2">
    <location>
        <begin position="236"/>
        <end position="261"/>
    </location>
</feature>
<evidence type="ECO:0000313" key="3">
    <source>
        <dbReference type="EMBL" id="CAK0840420.1"/>
    </source>
</evidence>
<feature type="transmembrane region" description="Helical" evidence="2">
    <location>
        <begin position="99"/>
        <end position="116"/>
    </location>
</feature>
<feature type="compositionally biased region" description="Pro residues" evidence="1">
    <location>
        <begin position="643"/>
        <end position="653"/>
    </location>
</feature>
<accession>A0ABN9T6F7</accession>
<evidence type="ECO:0000256" key="2">
    <source>
        <dbReference type="SAM" id="Phobius"/>
    </source>
</evidence>
<feature type="transmembrane region" description="Helical" evidence="2">
    <location>
        <begin position="181"/>
        <end position="199"/>
    </location>
</feature>
<feature type="region of interest" description="Disordered" evidence="1">
    <location>
        <begin position="404"/>
        <end position="453"/>
    </location>
</feature>
<comment type="caution">
    <text evidence="3">The sequence shown here is derived from an EMBL/GenBank/DDBJ whole genome shotgun (WGS) entry which is preliminary data.</text>
</comment>
<keyword evidence="2" id="KW-0472">Membrane</keyword>
<evidence type="ECO:0000313" key="4">
    <source>
        <dbReference type="Proteomes" id="UP001189429"/>
    </source>
</evidence>
<feature type="region of interest" description="Disordered" evidence="1">
    <location>
        <begin position="582"/>
        <end position="653"/>
    </location>
</feature>
<feature type="transmembrane region" description="Helical" evidence="2">
    <location>
        <begin position="206"/>
        <end position="224"/>
    </location>
</feature>
<name>A0ABN9T6F7_9DINO</name>
<dbReference type="Proteomes" id="UP001189429">
    <property type="component" value="Unassembled WGS sequence"/>
</dbReference>
<protein>
    <submittedName>
        <fullName evidence="3">Uncharacterized protein</fullName>
    </submittedName>
</protein>
<reference evidence="3" key="1">
    <citation type="submission" date="2023-10" db="EMBL/GenBank/DDBJ databases">
        <authorList>
            <person name="Chen Y."/>
            <person name="Shah S."/>
            <person name="Dougan E. K."/>
            <person name="Thang M."/>
            <person name="Chan C."/>
        </authorList>
    </citation>
    <scope>NUCLEOTIDE SEQUENCE [LARGE SCALE GENOMIC DNA]</scope>
</reference>
<evidence type="ECO:0000256" key="1">
    <source>
        <dbReference type="SAM" id="MobiDB-lite"/>
    </source>
</evidence>
<feature type="transmembrane region" description="Helical" evidence="2">
    <location>
        <begin position="20"/>
        <end position="41"/>
    </location>
</feature>
<feature type="compositionally biased region" description="Low complexity" evidence="1">
    <location>
        <begin position="431"/>
        <end position="444"/>
    </location>
</feature>
<keyword evidence="2" id="KW-1133">Transmembrane helix</keyword>
<gene>
    <name evidence="3" type="ORF">PCOR1329_LOCUS35876</name>
</gene>
<keyword evidence="2" id="KW-0812">Transmembrane</keyword>
<sequence>MEAAAVNYSDEEPGGIRRKVFFLTTALWFLLCGCVLVLRAASLARHRSPGRSVASLSEGLAALWRRAGPWLFVGAADGPSAKQVEWELQKRRLVRAHASVPYATVAVAIVLVMALQRATRPVPRRNSATQDVCLMVVCFTILGMWAFPRIVTLRSLDMFSSIIVAGVAVGHSPVGQSATEASIYTLLPFAATMLACLLNMNIRLNIVWLCVTTISVCSSIMSGSDEDCLPARMDRISHILAAVAIFAMLVVFLHISASLVAQYENEAHTSRNELKAARSVLRCVCDAVVELDSDFRLQDGSPELVDMLLLNPQRPILGEYLTSHLATDQDRQKFSEQMARAWLLSEDAVSLSAAFHVAMKDSSSIPLDVEMFCMRFVNREGHPAYFVGIREFTDTCPMLREDTTRMRHGGRLGRLQRASSADSGGSVPAMGGSVPSSQGSSVNSEDASLDSDGLSKEDPMVWVDVLSPNCTVQHETSTFAQHVDSREGFLNAMRPSQRHGFIDWAQASWCMLLEDGPGPAQLQYPTRIHFKPSTDQSGLARRMQTRQGLSALLGLDLAPPPDGRPRGRGVVRVVLREAELGGAAAGASRRRPRRSSGTPQAIAEAASGRLEPPRAARELPRPAAAGGTLLEERPEAGRCGSEPRPPGHWPVAL</sequence>
<feature type="transmembrane region" description="Helical" evidence="2">
    <location>
        <begin position="128"/>
        <end position="147"/>
    </location>
</feature>
<keyword evidence="4" id="KW-1185">Reference proteome</keyword>
<organism evidence="3 4">
    <name type="scientific">Prorocentrum cordatum</name>
    <dbReference type="NCBI Taxonomy" id="2364126"/>
    <lineage>
        <taxon>Eukaryota</taxon>
        <taxon>Sar</taxon>
        <taxon>Alveolata</taxon>
        <taxon>Dinophyceae</taxon>
        <taxon>Prorocentrales</taxon>
        <taxon>Prorocentraceae</taxon>
        <taxon>Prorocentrum</taxon>
    </lineage>
</organism>
<proteinExistence type="predicted"/>